<protein>
    <submittedName>
        <fullName evidence="1">Uncharacterized protein</fullName>
    </submittedName>
</protein>
<name>A0A923S9K8_9BURK</name>
<sequence length="51" mass="5233">MKLFVQSAIVFFGTLMAAALVALGAPGNAEVEMAVQAPPPEMVASLFGLEP</sequence>
<comment type="caution">
    <text evidence="1">The sequence shown here is derived from an EMBL/GenBank/DDBJ whole genome shotgun (WGS) entry which is preliminary data.</text>
</comment>
<evidence type="ECO:0000313" key="1">
    <source>
        <dbReference type="EMBL" id="MBC5781781.1"/>
    </source>
</evidence>
<organism evidence="1 2">
    <name type="scientific">Ramlibacter cellulosilyticus</name>
    <dbReference type="NCBI Taxonomy" id="2764187"/>
    <lineage>
        <taxon>Bacteria</taxon>
        <taxon>Pseudomonadati</taxon>
        <taxon>Pseudomonadota</taxon>
        <taxon>Betaproteobacteria</taxon>
        <taxon>Burkholderiales</taxon>
        <taxon>Comamonadaceae</taxon>
        <taxon>Ramlibacter</taxon>
    </lineage>
</organism>
<dbReference type="RefSeq" id="WP_187074525.1">
    <property type="nucleotide sequence ID" value="NZ_JACORT010000001.1"/>
</dbReference>
<evidence type="ECO:0000313" key="2">
    <source>
        <dbReference type="Proteomes" id="UP000608513"/>
    </source>
</evidence>
<reference evidence="1" key="1">
    <citation type="submission" date="2020-08" db="EMBL/GenBank/DDBJ databases">
        <title>Ramlibacter sp. USB13 16S ribosomal RNA gene genome sequencing and assembly.</title>
        <authorList>
            <person name="Kang M."/>
        </authorList>
    </citation>
    <scope>NUCLEOTIDE SEQUENCE</scope>
    <source>
        <strain evidence="1">USB13</strain>
    </source>
</reference>
<keyword evidence="2" id="KW-1185">Reference proteome</keyword>
<accession>A0A923S9K8</accession>
<gene>
    <name evidence="1" type="ORF">H8N03_02425</name>
</gene>
<proteinExistence type="predicted"/>
<dbReference type="Proteomes" id="UP000608513">
    <property type="component" value="Unassembled WGS sequence"/>
</dbReference>
<dbReference type="EMBL" id="JACORT010000001">
    <property type="protein sequence ID" value="MBC5781781.1"/>
    <property type="molecule type" value="Genomic_DNA"/>
</dbReference>
<dbReference type="AlphaFoldDB" id="A0A923S9K8"/>